<evidence type="ECO:0000256" key="1">
    <source>
        <dbReference type="SAM" id="MobiDB-lite"/>
    </source>
</evidence>
<dbReference type="EMBL" id="KB644410">
    <property type="protein sequence ID" value="EPS28228.1"/>
    <property type="molecule type" value="Genomic_DNA"/>
</dbReference>
<name>S8AQI9_PENO1</name>
<dbReference type="Proteomes" id="UP000019376">
    <property type="component" value="Unassembled WGS sequence"/>
</dbReference>
<keyword evidence="3" id="KW-1185">Reference proteome</keyword>
<reference evidence="2 3" key="1">
    <citation type="journal article" date="2013" name="PLoS ONE">
        <title>Genomic and secretomic analyses reveal unique features of the lignocellulolytic enzyme system of Penicillium decumbens.</title>
        <authorList>
            <person name="Liu G."/>
            <person name="Zhang L."/>
            <person name="Wei X."/>
            <person name="Zou G."/>
            <person name="Qin Y."/>
            <person name="Ma L."/>
            <person name="Li J."/>
            <person name="Zheng H."/>
            <person name="Wang S."/>
            <person name="Wang C."/>
            <person name="Xun L."/>
            <person name="Zhao G.-P."/>
            <person name="Zhou Z."/>
            <person name="Qu Y."/>
        </authorList>
    </citation>
    <scope>NUCLEOTIDE SEQUENCE [LARGE SCALE GENOMIC DNA]</scope>
    <source>
        <strain evidence="3">114-2 / CGMCC 5302</strain>
    </source>
</reference>
<feature type="region of interest" description="Disordered" evidence="1">
    <location>
        <begin position="1"/>
        <end position="22"/>
    </location>
</feature>
<evidence type="ECO:0000313" key="3">
    <source>
        <dbReference type="Proteomes" id="UP000019376"/>
    </source>
</evidence>
<dbReference type="HOGENOM" id="CLU_3014903_0_0_1"/>
<sequence>MPMSPTPIAGRLGTARGSMTSLDESENCGCHGTIITDQVLLTYGCTWSGHWRQEVA</sequence>
<protein>
    <submittedName>
        <fullName evidence="2">Uncharacterized protein</fullName>
    </submittedName>
</protein>
<evidence type="ECO:0000313" key="2">
    <source>
        <dbReference type="EMBL" id="EPS28228.1"/>
    </source>
</evidence>
<accession>S8AQI9</accession>
<organism evidence="2 3">
    <name type="scientific">Penicillium oxalicum (strain 114-2 / CGMCC 5302)</name>
    <name type="common">Penicillium decumbens</name>
    <dbReference type="NCBI Taxonomy" id="933388"/>
    <lineage>
        <taxon>Eukaryota</taxon>
        <taxon>Fungi</taxon>
        <taxon>Dikarya</taxon>
        <taxon>Ascomycota</taxon>
        <taxon>Pezizomycotina</taxon>
        <taxon>Eurotiomycetes</taxon>
        <taxon>Eurotiomycetidae</taxon>
        <taxon>Eurotiales</taxon>
        <taxon>Aspergillaceae</taxon>
        <taxon>Penicillium</taxon>
    </lineage>
</organism>
<proteinExistence type="predicted"/>
<dbReference type="AlphaFoldDB" id="S8AQI9"/>
<gene>
    <name evidence="2" type="ORF">PDE_03174</name>
</gene>